<dbReference type="RefSeq" id="XP_070855259.1">
    <property type="nucleotide sequence ID" value="XM_070999158.1"/>
</dbReference>
<dbReference type="InterPro" id="IPR036397">
    <property type="entry name" value="RNaseH_sf"/>
</dbReference>
<evidence type="ECO:0008006" key="5">
    <source>
        <dbReference type="Google" id="ProtNLM"/>
    </source>
</evidence>
<evidence type="ECO:0000259" key="1">
    <source>
        <dbReference type="Pfam" id="PF17921"/>
    </source>
</evidence>
<dbReference type="Proteomes" id="UP001652628">
    <property type="component" value="Unplaced"/>
</dbReference>
<name>A0ABM4TZ44_DROSZ</name>
<dbReference type="Pfam" id="PF18701">
    <property type="entry name" value="DUF5641"/>
    <property type="match status" value="1"/>
</dbReference>
<dbReference type="PANTHER" id="PTHR47331:SF1">
    <property type="entry name" value="GAG-LIKE PROTEIN"/>
    <property type="match status" value="1"/>
</dbReference>
<dbReference type="GeneID" id="139354903"/>
<feature type="domain" description="DUF5641" evidence="2">
    <location>
        <begin position="284"/>
        <end position="329"/>
    </location>
</feature>
<dbReference type="Pfam" id="PF17921">
    <property type="entry name" value="Integrase_H2C2"/>
    <property type="match status" value="1"/>
</dbReference>
<reference evidence="4" key="1">
    <citation type="submission" date="2025-08" db="UniProtKB">
        <authorList>
            <consortium name="RefSeq"/>
        </authorList>
    </citation>
    <scope>IDENTIFICATION</scope>
</reference>
<dbReference type="PANTHER" id="PTHR47331">
    <property type="entry name" value="PHD-TYPE DOMAIN-CONTAINING PROTEIN"/>
    <property type="match status" value="1"/>
</dbReference>
<dbReference type="Gene3D" id="3.30.420.10">
    <property type="entry name" value="Ribonuclease H-like superfamily/Ribonuclease H"/>
    <property type="match status" value="1"/>
</dbReference>
<dbReference type="SUPFAM" id="SSF53098">
    <property type="entry name" value="Ribonuclease H-like"/>
    <property type="match status" value="1"/>
</dbReference>
<gene>
    <name evidence="4" type="primary">LOC139354903</name>
</gene>
<accession>A0ABM4TZ44</accession>
<dbReference type="Gene3D" id="1.10.340.70">
    <property type="match status" value="1"/>
</dbReference>
<protein>
    <recommendedName>
        <fullName evidence="5">Integrase zinc-binding domain-containing protein</fullName>
    </recommendedName>
</protein>
<evidence type="ECO:0000259" key="2">
    <source>
        <dbReference type="Pfam" id="PF18701"/>
    </source>
</evidence>
<keyword evidence="3" id="KW-1185">Reference proteome</keyword>
<dbReference type="InterPro" id="IPR040676">
    <property type="entry name" value="DUF5641"/>
</dbReference>
<dbReference type="InterPro" id="IPR012337">
    <property type="entry name" value="RNaseH-like_sf"/>
</dbReference>
<dbReference type="InterPro" id="IPR041588">
    <property type="entry name" value="Integrase_H2C2"/>
</dbReference>
<evidence type="ECO:0000313" key="4">
    <source>
        <dbReference type="RefSeq" id="XP_070855259.1"/>
    </source>
</evidence>
<feature type="domain" description="Integrase zinc-binding" evidence="1">
    <location>
        <begin position="55"/>
        <end position="108"/>
    </location>
</feature>
<proteinExistence type="predicted"/>
<evidence type="ECO:0000313" key="3">
    <source>
        <dbReference type="Proteomes" id="UP001652628"/>
    </source>
</evidence>
<organism evidence="3 4">
    <name type="scientific">Drosophila suzukii</name>
    <name type="common">Spotted-wing drosophila fruit fly</name>
    <dbReference type="NCBI Taxonomy" id="28584"/>
    <lineage>
        <taxon>Eukaryota</taxon>
        <taxon>Metazoa</taxon>
        <taxon>Ecdysozoa</taxon>
        <taxon>Arthropoda</taxon>
        <taxon>Hexapoda</taxon>
        <taxon>Insecta</taxon>
        <taxon>Pterygota</taxon>
        <taxon>Neoptera</taxon>
        <taxon>Endopterygota</taxon>
        <taxon>Diptera</taxon>
        <taxon>Brachycera</taxon>
        <taxon>Muscomorpha</taxon>
        <taxon>Ephydroidea</taxon>
        <taxon>Drosophilidae</taxon>
        <taxon>Drosophila</taxon>
        <taxon>Sophophora</taxon>
    </lineage>
</organism>
<sequence>MRSTENCKVVVNGSDIRGLMPYINDRGVLRAYGRVDASLCMPYSARRPIILSHRHSLTDMIVYHFHAKKHQNLDATITEIRMRFWVTKLRRVLRKLISACNVCKLHRAQPVPPVMGPLPEDPLEANGWPFKNTGLDYFGPLMVTVARLKEKGWVALFTCLTTRAIHLELAHDMSTDSCLIAIRNFVCRRGPVYKLRSDNFERLVQCVKRVLRHTLKEVALRDLVLESFLIEAENIVNSRPLTHLSVDADQEAPLTPKDLLRGVAKLPDMPGEDVELPKECATRKQWRIARLLKDRFWKRWVLEYPPTLVRRKKWCRRTEPIRQGDMVIV</sequence>